<keyword evidence="3 5" id="KW-1133">Transmembrane helix</keyword>
<protein>
    <recommendedName>
        <fullName evidence="6">Major facilitator superfamily (MFS) profile domain-containing protein</fullName>
    </recommendedName>
</protein>
<evidence type="ECO:0000313" key="8">
    <source>
        <dbReference type="Proteomes" id="UP001305779"/>
    </source>
</evidence>
<evidence type="ECO:0000256" key="5">
    <source>
        <dbReference type="SAM" id="Phobius"/>
    </source>
</evidence>
<keyword evidence="2 5" id="KW-0812">Transmembrane</keyword>
<evidence type="ECO:0000256" key="3">
    <source>
        <dbReference type="ARBA" id="ARBA00022989"/>
    </source>
</evidence>
<evidence type="ECO:0000256" key="1">
    <source>
        <dbReference type="ARBA" id="ARBA00004141"/>
    </source>
</evidence>
<dbReference type="InterPro" id="IPR020846">
    <property type="entry name" value="MFS_dom"/>
</dbReference>
<organism evidence="7 8">
    <name type="scientific">Zasmidium cellare</name>
    <name type="common">Wine cellar mold</name>
    <name type="synonym">Racodium cellare</name>
    <dbReference type="NCBI Taxonomy" id="395010"/>
    <lineage>
        <taxon>Eukaryota</taxon>
        <taxon>Fungi</taxon>
        <taxon>Dikarya</taxon>
        <taxon>Ascomycota</taxon>
        <taxon>Pezizomycotina</taxon>
        <taxon>Dothideomycetes</taxon>
        <taxon>Dothideomycetidae</taxon>
        <taxon>Mycosphaerellales</taxon>
        <taxon>Mycosphaerellaceae</taxon>
        <taxon>Zasmidium</taxon>
    </lineage>
</organism>
<keyword evidence="8" id="KW-1185">Reference proteome</keyword>
<keyword evidence="4 5" id="KW-0472">Membrane</keyword>
<dbReference type="Proteomes" id="UP001305779">
    <property type="component" value="Unassembled WGS sequence"/>
</dbReference>
<proteinExistence type="predicted"/>
<name>A0ABR0EEN2_ZASCE</name>
<evidence type="ECO:0000313" key="7">
    <source>
        <dbReference type="EMBL" id="KAK4499736.1"/>
    </source>
</evidence>
<reference evidence="7 8" key="1">
    <citation type="journal article" date="2023" name="G3 (Bethesda)">
        <title>A chromosome-level genome assembly of Zasmidium syzygii isolated from banana leaves.</title>
        <authorList>
            <person name="van Westerhoven A.C."/>
            <person name="Mehrabi R."/>
            <person name="Talebi R."/>
            <person name="Steentjes M.B.F."/>
            <person name="Corcolon B."/>
            <person name="Chong P.A."/>
            <person name="Kema G.H.J."/>
            <person name="Seidl M.F."/>
        </authorList>
    </citation>
    <scope>NUCLEOTIDE SEQUENCE [LARGE SCALE GENOMIC DNA]</scope>
    <source>
        <strain evidence="7 8">P124</strain>
    </source>
</reference>
<dbReference type="PROSITE" id="PS50850">
    <property type="entry name" value="MFS"/>
    <property type="match status" value="1"/>
</dbReference>
<comment type="subcellular location">
    <subcellularLocation>
        <location evidence="1">Membrane</location>
        <topology evidence="1">Multi-pass membrane protein</topology>
    </subcellularLocation>
</comment>
<gene>
    <name evidence="7" type="ORF">PRZ48_007922</name>
</gene>
<evidence type="ECO:0000259" key="6">
    <source>
        <dbReference type="PROSITE" id="PS50850"/>
    </source>
</evidence>
<dbReference type="EMBL" id="JAXOVC010000006">
    <property type="protein sequence ID" value="KAK4499736.1"/>
    <property type="molecule type" value="Genomic_DNA"/>
</dbReference>
<dbReference type="InterPro" id="IPR011701">
    <property type="entry name" value="MFS"/>
</dbReference>
<dbReference type="Pfam" id="PF07690">
    <property type="entry name" value="MFS_1"/>
    <property type="match status" value="1"/>
</dbReference>
<comment type="caution">
    <text evidence="7">The sequence shown here is derived from an EMBL/GenBank/DDBJ whole genome shotgun (WGS) entry which is preliminary data.</text>
</comment>
<dbReference type="SUPFAM" id="SSF103473">
    <property type="entry name" value="MFS general substrate transporter"/>
    <property type="match status" value="1"/>
</dbReference>
<dbReference type="PANTHER" id="PTHR23501">
    <property type="entry name" value="MAJOR FACILITATOR SUPERFAMILY"/>
    <property type="match status" value="1"/>
</dbReference>
<accession>A0ABR0EEN2</accession>
<feature type="domain" description="Major facilitator superfamily (MFS) profile" evidence="6">
    <location>
        <begin position="11"/>
        <end position="91"/>
    </location>
</feature>
<evidence type="ECO:0000256" key="4">
    <source>
        <dbReference type="ARBA" id="ARBA00023136"/>
    </source>
</evidence>
<dbReference type="Gene3D" id="1.20.1720.10">
    <property type="entry name" value="Multidrug resistance protein D"/>
    <property type="match status" value="1"/>
</dbReference>
<evidence type="ECO:0000256" key="2">
    <source>
        <dbReference type="ARBA" id="ARBA00022692"/>
    </source>
</evidence>
<dbReference type="InterPro" id="IPR036259">
    <property type="entry name" value="MFS_trans_sf"/>
</dbReference>
<dbReference type="PANTHER" id="PTHR23501:SF59">
    <property type="entry name" value="MAJOR FACILITATOR SUPERFAMILY (MFS) PROFILE DOMAIN-CONTAINING PROTEIN-RELATED"/>
    <property type="match status" value="1"/>
</dbReference>
<feature type="transmembrane region" description="Helical" evidence="5">
    <location>
        <begin position="47"/>
        <end position="68"/>
    </location>
</feature>
<sequence length="91" mass="9524">MTLSKLDLVLSFTGLCFLNFIAAVDSTALSVSLPTIANSLNATSTQAYWAGSSFVLASAVVQPIYAAFSNAFGRRTLTLVALSLFTIGTIV</sequence>